<reference evidence="3" key="1">
    <citation type="submission" date="2023-01" db="EMBL/GenBank/DDBJ databases">
        <title>Key to firefly adult light organ development and bioluminescence: homeobox transcription factors regulate luciferase expression and transportation to peroxisome.</title>
        <authorList>
            <person name="Fu X."/>
        </authorList>
    </citation>
    <scope>NUCLEOTIDE SEQUENCE [LARGE SCALE GENOMIC DNA]</scope>
</reference>
<name>A0AAN7QAQ8_9COLE</name>
<dbReference type="EMBL" id="JARPUR010000001">
    <property type="protein sequence ID" value="KAK4885620.1"/>
    <property type="molecule type" value="Genomic_DNA"/>
</dbReference>
<proteinExistence type="predicted"/>
<dbReference type="InterPro" id="IPR011010">
    <property type="entry name" value="DNA_brk_join_enz"/>
</dbReference>
<feature type="transmembrane region" description="Helical" evidence="1">
    <location>
        <begin position="122"/>
        <end position="141"/>
    </location>
</feature>
<organism evidence="2 3">
    <name type="scientific">Aquatica leii</name>
    <dbReference type="NCBI Taxonomy" id="1421715"/>
    <lineage>
        <taxon>Eukaryota</taxon>
        <taxon>Metazoa</taxon>
        <taxon>Ecdysozoa</taxon>
        <taxon>Arthropoda</taxon>
        <taxon>Hexapoda</taxon>
        <taxon>Insecta</taxon>
        <taxon>Pterygota</taxon>
        <taxon>Neoptera</taxon>
        <taxon>Endopterygota</taxon>
        <taxon>Coleoptera</taxon>
        <taxon>Polyphaga</taxon>
        <taxon>Elateriformia</taxon>
        <taxon>Elateroidea</taxon>
        <taxon>Lampyridae</taxon>
        <taxon>Luciolinae</taxon>
        <taxon>Aquatica</taxon>
    </lineage>
</organism>
<dbReference type="Proteomes" id="UP001353858">
    <property type="component" value="Unassembled WGS sequence"/>
</dbReference>
<sequence>MAPLICRRELYTAEYCSINEIKENLKSQVYYSTSEERSTILKSKSKGYQTKKAKTFDPKDEEQFINKAPDEKYLLMNMVMVMGFMGALCCDELVNLRTSDIDDKRSILVISVPKTKNYKPRFFVVTGANIVRYVLVWLIQIFFDKSYSFYFISLFQISVYIII</sequence>
<keyword evidence="1" id="KW-1133">Transmembrane helix</keyword>
<comment type="caution">
    <text evidence="2">The sequence shown here is derived from an EMBL/GenBank/DDBJ whole genome shotgun (WGS) entry which is preliminary data.</text>
</comment>
<evidence type="ECO:0000313" key="3">
    <source>
        <dbReference type="Proteomes" id="UP001353858"/>
    </source>
</evidence>
<dbReference type="SUPFAM" id="SSF56349">
    <property type="entry name" value="DNA breaking-rejoining enzymes"/>
    <property type="match status" value="1"/>
</dbReference>
<dbReference type="GO" id="GO:0003677">
    <property type="term" value="F:DNA binding"/>
    <property type="evidence" value="ECO:0007669"/>
    <property type="project" value="InterPro"/>
</dbReference>
<keyword evidence="1" id="KW-0812">Transmembrane</keyword>
<keyword evidence="1" id="KW-0472">Membrane</keyword>
<keyword evidence="3" id="KW-1185">Reference proteome</keyword>
<evidence type="ECO:0000256" key="1">
    <source>
        <dbReference type="SAM" id="Phobius"/>
    </source>
</evidence>
<accession>A0AAN7QAQ8</accession>
<dbReference type="AlphaFoldDB" id="A0AAN7QAQ8"/>
<evidence type="ECO:0000313" key="2">
    <source>
        <dbReference type="EMBL" id="KAK4885620.1"/>
    </source>
</evidence>
<gene>
    <name evidence="2" type="ORF">RN001_001891</name>
</gene>
<protein>
    <submittedName>
        <fullName evidence="2">Uncharacterized protein</fullName>
    </submittedName>
</protein>